<sequence length="320" mass="36269">MTLSNLIEEKYNTALKNKDLLFYETTKVNKNVDGVEFEITYAPPLAKKPESDIDPTIEEKKKIKVNPFLPPHPALYVQDIGEEHSVILNKFCIVPRHIIVITKEFKSQSQPLFPGDLLAAWKCMMTAFGTTPALAFYNCGPFSGASQPHKHLQIIPLEGSNPQPPIKALFNQIPERKAGQIYLLNQLPFVHVIIPLDRNFIDSSTDDEELSGYLSQMFFGLLDAMFHQLRKHATPDREISYNFIMSDQFMMLIPRSRELATLSQENLQISINSLGFAGMLLVKTPEELAALENHNDLMQVLKDVGYAWNANADFEDAMEQ</sequence>
<dbReference type="InterPro" id="IPR045759">
    <property type="entry name" value="Ap4A_phos1/2_N"/>
</dbReference>
<dbReference type="Pfam" id="PF09830">
    <property type="entry name" value="ATP_transf"/>
    <property type="match status" value="1"/>
</dbReference>
<dbReference type="InterPro" id="IPR019200">
    <property type="entry name" value="ATP_adenylylTrfase_C"/>
</dbReference>
<dbReference type="Pfam" id="PF19327">
    <property type="entry name" value="Ap4A_phos_N"/>
    <property type="match status" value="1"/>
</dbReference>
<evidence type="ECO:0000259" key="2">
    <source>
        <dbReference type="Pfam" id="PF09830"/>
    </source>
</evidence>
<dbReference type="GO" id="GO:0005524">
    <property type="term" value="F:ATP binding"/>
    <property type="evidence" value="ECO:0007669"/>
    <property type="project" value="InterPro"/>
</dbReference>
<proteinExistence type="predicted"/>
<dbReference type="InterPro" id="IPR009163">
    <property type="entry name" value="Ap4A_phos1/2"/>
</dbReference>
<dbReference type="InterPro" id="IPR036265">
    <property type="entry name" value="HIT-like_sf"/>
</dbReference>
<comment type="caution">
    <text evidence="4">The sequence shown here is derived from an EMBL/GenBank/DDBJ whole genome shotgun (WGS) entry which is preliminary data.</text>
</comment>
<accession>A0A8H7VNA1</accession>
<protein>
    <recommendedName>
        <fullName evidence="6">ATP adenylyltransferase</fullName>
    </recommendedName>
</protein>
<keyword evidence="5" id="KW-1185">Reference proteome</keyword>
<reference evidence="4 5" key="1">
    <citation type="submission" date="2020-12" db="EMBL/GenBank/DDBJ databases">
        <title>Metabolic potential, ecology and presence of endohyphal bacteria is reflected in genomic diversity of Mucoromycotina.</title>
        <authorList>
            <person name="Muszewska A."/>
            <person name="Okrasinska A."/>
            <person name="Steczkiewicz K."/>
            <person name="Drgas O."/>
            <person name="Orlowska M."/>
            <person name="Perlinska-Lenart U."/>
            <person name="Aleksandrzak-Piekarczyk T."/>
            <person name="Szatraj K."/>
            <person name="Zielenkiewicz U."/>
            <person name="Pilsyk S."/>
            <person name="Malc E."/>
            <person name="Mieczkowski P."/>
            <person name="Kruszewska J.S."/>
            <person name="Biernat P."/>
            <person name="Pawlowska J."/>
        </authorList>
    </citation>
    <scope>NUCLEOTIDE SEQUENCE [LARGE SCALE GENOMIC DNA]</scope>
    <source>
        <strain evidence="4 5">CBS 142.35</strain>
    </source>
</reference>
<dbReference type="Proteomes" id="UP000646827">
    <property type="component" value="Unassembled WGS sequence"/>
</dbReference>
<feature type="domain" description="Ap4A phosphorylase 1/2 N-terminal" evidence="3">
    <location>
        <begin position="2"/>
        <end position="171"/>
    </location>
</feature>
<evidence type="ECO:0000313" key="4">
    <source>
        <dbReference type="EMBL" id="KAG2225232.1"/>
    </source>
</evidence>
<feature type="active site" description="Nucleophile" evidence="1">
    <location>
        <position position="151"/>
    </location>
</feature>
<dbReference type="PIRSF" id="PIRSF000846">
    <property type="entry name" value="ATP_adenylyltr"/>
    <property type="match status" value="1"/>
</dbReference>
<dbReference type="GO" id="GO:0009117">
    <property type="term" value="P:nucleotide metabolic process"/>
    <property type="evidence" value="ECO:0007669"/>
    <property type="project" value="InterPro"/>
</dbReference>
<evidence type="ECO:0000313" key="5">
    <source>
        <dbReference type="Proteomes" id="UP000646827"/>
    </source>
</evidence>
<evidence type="ECO:0000259" key="3">
    <source>
        <dbReference type="Pfam" id="PF19327"/>
    </source>
</evidence>
<dbReference type="PANTHER" id="PTHR38420:SF1">
    <property type="entry name" value="PUTATIVE (AFU_ORTHOLOGUE AFUA_5G14690)-RELATED"/>
    <property type="match status" value="1"/>
</dbReference>
<dbReference type="EMBL" id="JAEPRB010000030">
    <property type="protein sequence ID" value="KAG2225232.1"/>
    <property type="molecule type" value="Genomic_DNA"/>
</dbReference>
<organism evidence="4 5">
    <name type="scientific">Circinella minor</name>
    <dbReference type="NCBI Taxonomy" id="1195481"/>
    <lineage>
        <taxon>Eukaryota</taxon>
        <taxon>Fungi</taxon>
        <taxon>Fungi incertae sedis</taxon>
        <taxon>Mucoromycota</taxon>
        <taxon>Mucoromycotina</taxon>
        <taxon>Mucoromycetes</taxon>
        <taxon>Mucorales</taxon>
        <taxon>Lichtheimiaceae</taxon>
        <taxon>Circinella</taxon>
    </lineage>
</organism>
<dbReference type="GO" id="GO:0003877">
    <property type="term" value="F:ATP:ADP adenylyltransferase activity"/>
    <property type="evidence" value="ECO:0007669"/>
    <property type="project" value="InterPro"/>
</dbReference>
<dbReference type="PANTHER" id="PTHR38420">
    <property type="entry name" value="AP-4-A PHOSPHORYLASE II"/>
    <property type="match status" value="1"/>
</dbReference>
<dbReference type="InterPro" id="IPR043171">
    <property type="entry name" value="Ap4A_phos1/2-like"/>
</dbReference>
<dbReference type="Gene3D" id="3.30.428.70">
    <property type="match status" value="1"/>
</dbReference>
<name>A0A8H7VNA1_9FUNG</name>
<gene>
    <name evidence="4" type="ORF">INT45_001455</name>
</gene>
<dbReference type="AlphaFoldDB" id="A0A8H7VNA1"/>
<feature type="domain" description="ATP adenylyltransferase C-terminal" evidence="2">
    <location>
        <begin position="186"/>
        <end position="306"/>
    </location>
</feature>
<evidence type="ECO:0008006" key="6">
    <source>
        <dbReference type="Google" id="ProtNLM"/>
    </source>
</evidence>
<dbReference type="OrthoDB" id="10267950at2759"/>
<dbReference type="SUPFAM" id="SSF54197">
    <property type="entry name" value="HIT-like"/>
    <property type="match status" value="1"/>
</dbReference>
<evidence type="ECO:0000256" key="1">
    <source>
        <dbReference type="PIRSR" id="PIRSR000846-1"/>
    </source>
</evidence>